<proteinExistence type="inferred from homology"/>
<dbReference type="FunFam" id="2.60.120.260:FF:000118">
    <property type="entry name" value="Beta-mannosidase B"/>
    <property type="match status" value="1"/>
</dbReference>
<comment type="pathway">
    <text evidence="2">Glycan metabolism; N-glycan degradation.</text>
</comment>
<accession>A0A5N6TYK4</accession>
<evidence type="ECO:0000256" key="11">
    <source>
        <dbReference type="ARBA" id="ARBA00053325"/>
    </source>
</evidence>
<dbReference type="Gene3D" id="3.20.20.80">
    <property type="entry name" value="Glycosidases"/>
    <property type="match status" value="1"/>
</dbReference>
<dbReference type="GO" id="GO:0004567">
    <property type="term" value="F:beta-mannosidase activity"/>
    <property type="evidence" value="ECO:0007669"/>
    <property type="project" value="UniProtKB-EC"/>
</dbReference>
<dbReference type="AlphaFoldDB" id="A0A5N6TYK4"/>
<comment type="catalytic activity">
    <reaction evidence="1">
        <text>Hydrolysis of terminal, non-reducing beta-D-mannose residues in beta-D-mannosides.</text>
        <dbReference type="EC" id="3.2.1.25"/>
    </reaction>
</comment>
<gene>
    <name evidence="15" type="ORF">BDV25DRAFT_128715</name>
</gene>
<evidence type="ECO:0000256" key="9">
    <source>
        <dbReference type="ARBA" id="ARBA00041069"/>
    </source>
</evidence>
<evidence type="ECO:0000256" key="3">
    <source>
        <dbReference type="ARBA" id="ARBA00012754"/>
    </source>
</evidence>
<keyword evidence="4" id="KW-0378">Hydrolase</keyword>
<comment type="function">
    <text evidence="11">Exoglycosidase that cleaves the single beta-linked mannose residue from the non-reducing end of beta-mannosidic oligosaccharides of various complexity and length. Prefers mannobiose over mannotriose and has no activity against polymeric mannan. Is also severely restricted by galactosyl substitutions at the +1 subsite.</text>
</comment>
<dbReference type="GO" id="GO:0006516">
    <property type="term" value="P:glycoprotein catabolic process"/>
    <property type="evidence" value="ECO:0007669"/>
    <property type="project" value="TreeGrafter"/>
</dbReference>
<evidence type="ECO:0000256" key="8">
    <source>
        <dbReference type="ARBA" id="ARBA00038429"/>
    </source>
</evidence>
<dbReference type="InterPro" id="IPR041447">
    <property type="entry name" value="Mannosidase_ig"/>
</dbReference>
<dbReference type="InterPro" id="IPR017853">
    <property type="entry name" value="GH"/>
</dbReference>
<keyword evidence="7" id="KW-0624">Polysaccharide degradation</keyword>
<dbReference type="OrthoDB" id="2866996at2759"/>
<keyword evidence="5" id="KW-0119">Carbohydrate metabolism</keyword>
<feature type="domain" description="Glycoside hydrolase family 2 immunoglobulin-like beta-sandwich" evidence="12">
    <location>
        <begin position="194"/>
        <end position="299"/>
    </location>
</feature>
<dbReference type="PANTHER" id="PTHR43730">
    <property type="entry name" value="BETA-MANNOSIDASE"/>
    <property type="match status" value="1"/>
</dbReference>
<evidence type="ECO:0000259" key="14">
    <source>
        <dbReference type="Pfam" id="PF22666"/>
    </source>
</evidence>
<evidence type="ECO:0000256" key="5">
    <source>
        <dbReference type="ARBA" id="ARBA00023277"/>
    </source>
</evidence>
<dbReference type="SUPFAM" id="SSF49785">
    <property type="entry name" value="Galactose-binding domain-like"/>
    <property type="match status" value="1"/>
</dbReference>
<dbReference type="EMBL" id="ML742070">
    <property type="protein sequence ID" value="KAE8151463.1"/>
    <property type="molecule type" value="Genomic_DNA"/>
</dbReference>
<dbReference type="Pfam" id="PF00703">
    <property type="entry name" value="Glyco_hydro_2"/>
    <property type="match status" value="1"/>
</dbReference>
<dbReference type="UniPathway" id="UPA00280"/>
<dbReference type="InterPro" id="IPR013783">
    <property type="entry name" value="Ig-like_fold"/>
</dbReference>
<dbReference type="InterPro" id="IPR006102">
    <property type="entry name" value="Ig-like_GH2"/>
</dbReference>
<evidence type="ECO:0000259" key="12">
    <source>
        <dbReference type="Pfam" id="PF00703"/>
    </source>
</evidence>
<protein>
    <recommendedName>
        <fullName evidence="9">Beta-mannosidase B</fullName>
        <ecNumber evidence="3">3.2.1.25</ecNumber>
    </recommendedName>
    <alternativeName>
        <fullName evidence="10">Mannanase B</fullName>
    </alternativeName>
</protein>
<dbReference type="InterPro" id="IPR050887">
    <property type="entry name" value="Beta-mannosidase_GH2"/>
</dbReference>
<dbReference type="InterPro" id="IPR054593">
    <property type="entry name" value="Beta-mannosidase-like_N2"/>
</dbReference>
<evidence type="ECO:0000313" key="16">
    <source>
        <dbReference type="Proteomes" id="UP000325780"/>
    </source>
</evidence>
<sequence>MALSVHTLSTAWSFKDRDDDSAEAWMPVPVVPSVAHQDLQANGRLKNPYVGFNELDARWVNDKSWTYRTQFQKPAIPSGSRVVLAFDGLDTFATVKLNGSVILESSNMFLGHRVDVTKALESKDEHVLEIDFDCAMLRARELKGKDPKHNWASFNGDPARMAVRKAQYHWGWDWGPLLSTAGIWREVRLEVYSARISDLWTEVELAADHQRAQVSAFAEVEGVDSDGPYNVSFTVRLHGEEVARNVTSVQDGIAKVTFDVKQPSLWWPNGYGDPTLYEVSASLEKDSKIHQISKKIGIRTAEVIQRPDKHGKSFFFRINGVDVFCGGSCWIPADNLLPSITAERYRKWIELMVAGRQVMIRVWGGGCYEDDSFYQACDELGVMVWQDFMFGCGNYPTWPELLESVEREAFYNVQRLRHHPSIVIYVGNNEDYQVQESAGLVYDYEDKDPENWLKTDFPARYIYEKLLPEIVERLAPKTFYHPGSPWGDGKITSDPTVGDMHQWNVWHGTQEKYQIFETLGGRFNSEFGMEAFPHMSTIDYFVENESDKYPQSHVLDFHNKADGHERRIATYLVENLRTATDLETYIYLTQVVQAETMMFGYRGWRRQWGDDRHCGGALLWQLNDCWPTISWAIVDYFLRPKPAFYAVARVLKPIAVGVQREHHDWSVTHAQPPKTSTYKLWIASSLQKETIGTIELRFLSVNTGLEVRESITREGVKIVPNGTTIILEGVIDHQTHPEPHVLAARLWVDDGVIARDVDWPQPFKYLDLSDRGLEVKALESGDEQTLHITAQKPVKCLVFEEREGVRVSDSAMDIVPGDEQTVTVKGLGGPPLKYKYLS</sequence>
<dbReference type="FunFam" id="3.20.20.80:FF:000050">
    <property type="entry name" value="Beta-mannosidase B"/>
    <property type="match status" value="1"/>
</dbReference>
<dbReference type="PANTHER" id="PTHR43730:SF1">
    <property type="entry name" value="BETA-MANNOSIDASE"/>
    <property type="match status" value="1"/>
</dbReference>
<keyword evidence="6" id="KW-0326">Glycosidase</keyword>
<evidence type="ECO:0000256" key="4">
    <source>
        <dbReference type="ARBA" id="ARBA00022801"/>
    </source>
</evidence>
<dbReference type="Proteomes" id="UP000325780">
    <property type="component" value="Unassembled WGS sequence"/>
</dbReference>
<feature type="domain" description="Mannosidase Ig/CBM-like" evidence="13">
    <location>
        <begin position="677"/>
        <end position="765"/>
    </location>
</feature>
<evidence type="ECO:0000256" key="1">
    <source>
        <dbReference type="ARBA" id="ARBA00000829"/>
    </source>
</evidence>
<dbReference type="SUPFAM" id="SSF49303">
    <property type="entry name" value="beta-Galactosidase/glucuronidase domain"/>
    <property type="match status" value="2"/>
</dbReference>
<name>A0A5N6TYK4_ASPAV</name>
<dbReference type="Gene3D" id="2.60.40.10">
    <property type="entry name" value="Immunoglobulins"/>
    <property type="match status" value="1"/>
</dbReference>
<feature type="domain" description="Beta-mannosidase-like galactose-binding" evidence="14">
    <location>
        <begin position="12"/>
        <end position="185"/>
    </location>
</feature>
<evidence type="ECO:0000256" key="2">
    <source>
        <dbReference type="ARBA" id="ARBA00004740"/>
    </source>
</evidence>
<dbReference type="Pfam" id="PF22666">
    <property type="entry name" value="Glyco_hydro_2_N2"/>
    <property type="match status" value="1"/>
</dbReference>
<comment type="similarity">
    <text evidence="8">Belongs to the glycosyl hydrolase 2 family. Beta-mannosidase B subfamily.</text>
</comment>
<dbReference type="InterPro" id="IPR036156">
    <property type="entry name" value="Beta-gal/glucu_dom_sf"/>
</dbReference>
<evidence type="ECO:0000256" key="7">
    <source>
        <dbReference type="ARBA" id="ARBA00023326"/>
    </source>
</evidence>
<evidence type="ECO:0000256" key="6">
    <source>
        <dbReference type="ARBA" id="ARBA00023295"/>
    </source>
</evidence>
<reference evidence="15 16" key="1">
    <citation type="submission" date="2019-04" db="EMBL/GenBank/DDBJ databases">
        <title>Friends and foes A comparative genomics study of 23 Aspergillus species from section Flavi.</title>
        <authorList>
            <consortium name="DOE Joint Genome Institute"/>
            <person name="Kjaerbolling I."/>
            <person name="Vesth T."/>
            <person name="Frisvad J.C."/>
            <person name="Nybo J.L."/>
            <person name="Theobald S."/>
            <person name="Kildgaard S."/>
            <person name="Isbrandt T."/>
            <person name="Kuo A."/>
            <person name="Sato A."/>
            <person name="Lyhne E.K."/>
            <person name="Kogle M.E."/>
            <person name="Wiebenga A."/>
            <person name="Kun R.S."/>
            <person name="Lubbers R.J."/>
            <person name="Makela M.R."/>
            <person name="Barry K."/>
            <person name="Chovatia M."/>
            <person name="Clum A."/>
            <person name="Daum C."/>
            <person name="Haridas S."/>
            <person name="He G."/>
            <person name="LaButti K."/>
            <person name="Lipzen A."/>
            <person name="Mondo S."/>
            <person name="Riley R."/>
            <person name="Salamov A."/>
            <person name="Simmons B.A."/>
            <person name="Magnuson J.K."/>
            <person name="Henrissat B."/>
            <person name="Mortensen U.H."/>
            <person name="Larsen T.O."/>
            <person name="Devries R.P."/>
            <person name="Grigoriev I.V."/>
            <person name="Machida M."/>
            <person name="Baker S.E."/>
            <person name="Andersen M.R."/>
        </authorList>
    </citation>
    <scope>NUCLEOTIDE SEQUENCE [LARGE SCALE GENOMIC DNA]</scope>
    <source>
        <strain evidence="15 16">IBT 18842</strain>
    </source>
</reference>
<dbReference type="GO" id="GO:0000272">
    <property type="term" value="P:polysaccharide catabolic process"/>
    <property type="evidence" value="ECO:0007669"/>
    <property type="project" value="UniProtKB-KW"/>
</dbReference>
<evidence type="ECO:0000313" key="15">
    <source>
        <dbReference type="EMBL" id="KAE8151463.1"/>
    </source>
</evidence>
<keyword evidence="16" id="KW-1185">Reference proteome</keyword>
<organism evidence="15 16">
    <name type="scientific">Aspergillus avenaceus</name>
    <dbReference type="NCBI Taxonomy" id="36643"/>
    <lineage>
        <taxon>Eukaryota</taxon>
        <taxon>Fungi</taxon>
        <taxon>Dikarya</taxon>
        <taxon>Ascomycota</taxon>
        <taxon>Pezizomycotina</taxon>
        <taxon>Eurotiomycetes</taxon>
        <taxon>Eurotiomycetidae</taxon>
        <taxon>Eurotiales</taxon>
        <taxon>Aspergillaceae</taxon>
        <taxon>Aspergillus</taxon>
        <taxon>Aspergillus subgen. Circumdati</taxon>
    </lineage>
</organism>
<dbReference type="EC" id="3.2.1.25" evidence="3"/>
<dbReference type="SUPFAM" id="SSF51445">
    <property type="entry name" value="(Trans)glycosidases"/>
    <property type="match status" value="1"/>
</dbReference>
<evidence type="ECO:0000256" key="10">
    <source>
        <dbReference type="ARBA" id="ARBA00041614"/>
    </source>
</evidence>
<evidence type="ECO:0000259" key="13">
    <source>
        <dbReference type="Pfam" id="PF17786"/>
    </source>
</evidence>
<dbReference type="Gene3D" id="2.60.120.260">
    <property type="entry name" value="Galactose-binding domain-like"/>
    <property type="match status" value="1"/>
</dbReference>
<dbReference type="InterPro" id="IPR008979">
    <property type="entry name" value="Galactose-bd-like_sf"/>
</dbReference>
<dbReference type="FunFam" id="2.60.40.10:FF:001725">
    <property type="entry name" value="Exo-beta-D-glucosaminidase"/>
    <property type="match status" value="1"/>
</dbReference>
<dbReference type="Pfam" id="PF17786">
    <property type="entry name" value="Mannosidase_ig"/>
    <property type="match status" value="1"/>
</dbReference>